<dbReference type="Pfam" id="PF19086">
    <property type="entry name" value="Terpene_syn_C_2"/>
    <property type="match status" value="1"/>
</dbReference>
<protein>
    <recommendedName>
        <fullName evidence="3">Terpenoid synthase</fullName>
    </recommendedName>
</protein>
<sequence length="321" mass="35995">MPTTSSVQLPDFLALTRVFSLRTNRHCYTVTAASEQAWLVSELLSDDERSALKSLKTGLWAAVCFPTCDASQLRLAMDFMTALLLHSSRMRCGKDYELFEHVFPKVVASMPTDLSRQTLSVLCDEFKAAQERLLVYRHSNTLPNLDDYIALRRNASGIPMLLSLVEMVEGLKTIPNNVNLKRLAADLISLSLDVFAYNNEQQAGNQLNLIAVIQAEKGVSVQGAINLAFTHIERTLREFRMLVDPASFEGSSTSAWDWLRPRKTPPSSPIVDGDTQLFIRGLEDCIVGTLNWSYDTELFFGTKGDEVRQYGWVFLRDSNSA</sequence>
<organism evidence="1 2">
    <name type="scientific">Mycena indigotica</name>
    <dbReference type="NCBI Taxonomy" id="2126181"/>
    <lineage>
        <taxon>Eukaryota</taxon>
        <taxon>Fungi</taxon>
        <taxon>Dikarya</taxon>
        <taxon>Basidiomycota</taxon>
        <taxon>Agaricomycotina</taxon>
        <taxon>Agaricomycetes</taxon>
        <taxon>Agaricomycetidae</taxon>
        <taxon>Agaricales</taxon>
        <taxon>Marasmiineae</taxon>
        <taxon>Mycenaceae</taxon>
        <taxon>Mycena</taxon>
    </lineage>
</organism>
<proteinExistence type="predicted"/>
<dbReference type="RefSeq" id="XP_037214051.1">
    <property type="nucleotide sequence ID" value="XM_037369553.1"/>
</dbReference>
<evidence type="ECO:0008006" key="3">
    <source>
        <dbReference type="Google" id="ProtNLM"/>
    </source>
</evidence>
<name>A0A8H6S0Z7_9AGAR</name>
<dbReference type="Proteomes" id="UP000636479">
    <property type="component" value="Unassembled WGS sequence"/>
</dbReference>
<dbReference type="OrthoDB" id="2861623at2759"/>
<accession>A0A8H6S0Z7</accession>
<dbReference type="EMBL" id="JACAZF010000014">
    <property type="protein sequence ID" value="KAF7290691.1"/>
    <property type="molecule type" value="Genomic_DNA"/>
</dbReference>
<gene>
    <name evidence="1" type="ORF">MIND_01309400</name>
</gene>
<comment type="caution">
    <text evidence="1">The sequence shown here is derived from an EMBL/GenBank/DDBJ whole genome shotgun (WGS) entry which is preliminary data.</text>
</comment>
<dbReference type="InterPro" id="IPR008949">
    <property type="entry name" value="Isoprenoid_synthase_dom_sf"/>
</dbReference>
<evidence type="ECO:0000313" key="1">
    <source>
        <dbReference type="EMBL" id="KAF7290691.1"/>
    </source>
</evidence>
<evidence type="ECO:0000313" key="2">
    <source>
        <dbReference type="Proteomes" id="UP000636479"/>
    </source>
</evidence>
<reference evidence="1" key="1">
    <citation type="submission" date="2020-05" db="EMBL/GenBank/DDBJ databases">
        <title>Mycena genomes resolve the evolution of fungal bioluminescence.</title>
        <authorList>
            <person name="Tsai I.J."/>
        </authorList>
    </citation>
    <scope>NUCLEOTIDE SEQUENCE</scope>
    <source>
        <strain evidence="1">171206Taipei</strain>
    </source>
</reference>
<dbReference type="SUPFAM" id="SSF48576">
    <property type="entry name" value="Terpenoid synthases"/>
    <property type="match status" value="1"/>
</dbReference>
<keyword evidence="2" id="KW-1185">Reference proteome</keyword>
<dbReference type="Gene3D" id="1.10.600.10">
    <property type="entry name" value="Farnesyl Diphosphate Synthase"/>
    <property type="match status" value="2"/>
</dbReference>
<dbReference type="GeneID" id="59352069"/>
<dbReference type="AlphaFoldDB" id="A0A8H6S0Z7"/>